<protein>
    <submittedName>
        <fullName evidence="1">Uncharacterized protein</fullName>
    </submittedName>
</protein>
<dbReference type="EMBL" id="VSSQ01023241">
    <property type="protein sequence ID" value="MPM70053.1"/>
    <property type="molecule type" value="Genomic_DNA"/>
</dbReference>
<sequence length="243" mass="26699">MFFNYTHLIPATYCKCHLRERLANLAVSLVAGGMPKRSQAHDQPHLTIEFVVDHLGIKLRPLGQMYRFRSIDIEAAHQVLVQGFGHKRHGGSDQLADRHQSFVHGRVGGLLIGIRFALPETAATAAQVPVGKDVHKSLNRPCSSQYIIMLQGLGHITDQGMQGRTQPLVNGAVFKFGSGIRLPSIQVGVGHEEGICIPERQREGAQYFAHQVTGEAAFLPGRAGRIQIPSCGIRAVLIQHFPR</sequence>
<name>A0A645C3X9_9ZZZZ</name>
<comment type="caution">
    <text evidence="1">The sequence shown here is derived from an EMBL/GenBank/DDBJ whole genome shotgun (WGS) entry which is preliminary data.</text>
</comment>
<proteinExistence type="predicted"/>
<accession>A0A645C3X9</accession>
<gene>
    <name evidence="1" type="ORF">SDC9_117004</name>
</gene>
<evidence type="ECO:0000313" key="1">
    <source>
        <dbReference type="EMBL" id="MPM70053.1"/>
    </source>
</evidence>
<organism evidence="1">
    <name type="scientific">bioreactor metagenome</name>
    <dbReference type="NCBI Taxonomy" id="1076179"/>
    <lineage>
        <taxon>unclassified sequences</taxon>
        <taxon>metagenomes</taxon>
        <taxon>ecological metagenomes</taxon>
    </lineage>
</organism>
<reference evidence="1" key="1">
    <citation type="submission" date="2019-08" db="EMBL/GenBank/DDBJ databases">
        <authorList>
            <person name="Kucharzyk K."/>
            <person name="Murdoch R.W."/>
            <person name="Higgins S."/>
            <person name="Loffler F."/>
        </authorList>
    </citation>
    <scope>NUCLEOTIDE SEQUENCE</scope>
</reference>
<dbReference type="AlphaFoldDB" id="A0A645C3X9"/>